<accession>A0AAU8JS88</accession>
<protein>
    <recommendedName>
        <fullName evidence="2">SUKH-4 immunity protein of toxin-antitoxin system</fullName>
    </recommendedName>
</protein>
<name>A0AAU8JS88_9ACTN</name>
<dbReference type="EMBL" id="CP159872">
    <property type="protein sequence ID" value="XCM78017.1"/>
    <property type="molecule type" value="Genomic_DNA"/>
</dbReference>
<evidence type="ECO:0000313" key="1">
    <source>
        <dbReference type="EMBL" id="XCM78017.1"/>
    </source>
</evidence>
<dbReference type="AlphaFoldDB" id="A0AAU8JS88"/>
<dbReference type="KEGG" id="kcm:ABWK59_03245"/>
<reference evidence="1" key="1">
    <citation type="submission" date="2024-06" db="EMBL/GenBank/DDBJ databases">
        <title>The genome sequences of Kitasatospora sp. strain HUAS MG31.</title>
        <authorList>
            <person name="Mo P."/>
        </authorList>
    </citation>
    <scope>NUCLEOTIDE SEQUENCE</scope>
    <source>
        <strain evidence="1">HUAS MG31</strain>
    </source>
</reference>
<organism evidence="1">
    <name type="scientific">Kitasatospora camelliae</name>
    <dbReference type="NCBI Taxonomy" id="3156397"/>
    <lineage>
        <taxon>Bacteria</taxon>
        <taxon>Bacillati</taxon>
        <taxon>Actinomycetota</taxon>
        <taxon>Actinomycetes</taxon>
        <taxon>Kitasatosporales</taxon>
        <taxon>Streptomycetaceae</taxon>
        <taxon>Kitasatospora</taxon>
    </lineage>
</organism>
<evidence type="ECO:0008006" key="2">
    <source>
        <dbReference type="Google" id="ProtNLM"/>
    </source>
</evidence>
<sequence length="261" mass="27753">MTPDTARAPAGSAVSGADGWEAALHQAFEVLLGRPLSAFPSEAGYGAYYGGDRLDETEVNRDPAWLGRAALSGRETITGPDELVLRDGGYPVLRFDASESLFEVDVSSEALPFAFRREAAAASLAGRTGILRGTELARLTERHGVDLTAPGLPGHVWYLWQARIASDGTLLGALRAATGIGDGPQSLVPAEEETDVADAVEHAALRSHLAAFLDPDAQDLAFRPASPAEQGEATVACWEGAVDQYRITLWRLDLMAGRPWS</sequence>
<proteinExistence type="predicted"/>
<gene>
    <name evidence="1" type="ORF">ABWK59_03245</name>
</gene>
<dbReference type="RefSeq" id="WP_354637760.1">
    <property type="nucleotide sequence ID" value="NZ_CP159872.1"/>
</dbReference>